<dbReference type="GO" id="GO:0008295">
    <property type="term" value="P:spermidine biosynthetic process"/>
    <property type="evidence" value="ECO:0007669"/>
    <property type="project" value="UniProtKB-KW"/>
</dbReference>
<keyword evidence="7" id="KW-0456">Lyase</keyword>
<keyword evidence="5" id="KW-0620">Polyamine biosynthesis</keyword>
<dbReference type="InterPro" id="IPR003826">
    <property type="entry name" value="AdoMetDC_fam_prok"/>
</dbReference>
<dbReference type="EMBL" id="FOJM01000024">
    <property type="protein sequence ID" value="SFA59944.1"/>
    <property type="molecule type" value="Genomic_DNA"/>
</dbReference>
<dbReference type="InterPro" id="IPR016067">
    <property type="entry name" value="S-AdoMet_deCO2ase_core"/>
</dbReference>
<name>A0A1I0U7F2_9SPHI</name>
<keyword evidence="8" id="KW-0704">Schiff base</keyword>
<proteinExistence type="predicted"/>
<evidence type="ECO:0000256" key="8">
    <source>
        <dbReference type="ARBA" id="ARBA00023270"/>
    </source>
</evidence>
<accession>A0A1I0U7F2</accession>
<organism evidence="10 11">
    <name type="scientific">Pedobacter suwonensis</name>
    <dbReference type="NCBI Taxonomy" id="332999"/>
    <lineage>
        <taxon>Bacteria</taxon>
        <taxon>Pseudomonadati</taxon>
        <taxon>Bacteroidota</taxon>
        <taxon>Sphingobacteriia</taxon>
        <taxon>Sphingobacteriales</taxon>
        <taxon>Sphingobacteriaceae</taxon>
        <taxon>Pedobacter</taxon>
    </lineage>
</organism>
<evidence type="ECO:0000313" key="11">
    <source>
        <dbReference type="Proteomes" id="UP000198836"/>
    </source>
</evidence>
<comment type="cofactor">
    <cofactor evidence="1">
        <name>pyruvate</name>
        <dbReference type="ChEBI" id="CHEBI:15361"/>
    </cofactor>
</comment>
<keyword evidence="4" id="KW-0745">Spermidine biosynthesis</keyword>
<evidence type="ECO:0000256" key="4">
    <source>
        <dbReference type="ARBA" id="ARBA00023066"/>
    </source>
</evidence>
<evidence type="ECO:0000313" key="10">
    <source>
        <dbReference type="EMBL" id="SFA59944.1"/>
    </source>
</evidence>
<gene>
    <name evidence="10" type="ORF">SAMN04488511_12439</name>
</gene>
<dbReference type="GO" id="GO:0005829">
    <property type="term" value="C:cytosol"/>
    <property type="evidence" value="ECO:0007669"/>
    <property type="project" value="TreeGrafter"/>
</dbReference>
<evidence type="ECO:0000256" key="2">
    <source>
        <dbReference type="ARBA" id="ARBA00022793"/>
    </source>
</evidence>
<dbReference type="OrthoDB" id="9793120at2"/>
<keyword evidence="2" id="KW-0210">Decarboxylase</keyword>
<dbReference type="Pfam" id="PF02675">
    <property type="entry name" value="AdoMet_dc"/>
    <property type="match status" value="1"/>
</dbReference>
<dbReference type="PANTHER" id="PTHR33866">
    <property type="entry name" value="S-ADENOSYLMETHIONINE DECARBOXYLASE PROENZYME"/>
    <property type="match status" value="1"/>
</dbReference>
<dbReference type="SUPFAM" id="SSF56276">
    <property type="entry name" value="S-adenosylmethionine decarboxylase"/>
    <property type="match status" value="1"/>
</dbReference>
<evidence type="ECO:0000256" key="3">
    <source>
        <dbReference type="ARBA" id="ARBA00022813"/>
    </source>
</evidence>
<dbReference type="STRING" id="332999.SAMN04488511_12439"/>
<evidence type="ECO:0000256" key="5">
    <source>
        <dbReference type="ARBA" id="ARBA00023115"/>
    </source>
</evidence>
<dbReference type="Proteomes" id="UP000198836">
    <property type="component" value="Unassembled WGS sequence"/>
</dbReference>
<protein>
    <submittedName>
        <fullName evidence="10">S-adenosylmethionine decarboxylase</fullName>
    </submittedName>
</protein>
<reference evidence="11" key="1">
    <citation type="submission" date="2016-10" db="EMBL/GenBank/DDBJ databases">
        <authorList>
            <person name="Varghese N."/>
            <person name="Submissions S."/>
        </authorList>
    </citation>
    <scope>NUCLEOTIDE SEQUENCE [LARGE SCALE GENOMIC DNA]</scope>
    <source>
        <strain evidence="11">DSM 18130</strain>
    </source>
</reference>
<keyword evidence="9" id="KW-0670">Pyruvate</keyword>
<keyword evidence="3" id="KW-0068">Autocatalytic cleavage</keyword>
<dbReference type="PANTHER" id="PTHR33866:SF2">
    <property type="entry name" value="S-ADENOSYLMETHIONINE DECARBOXYLASE PROENZYME"/>
    <property type="match status" value="1"/>
</dbReference>
<evidence type="ECO:0000256" key="9">
    <source>
        <dbReference type="ARBA" id="ARBA00023317"/>
    </source>
</evidence>
<dbReference type="Gene3D" id="3.60.90.10">
    <property type="entry name" value="S-adenosylmethionine decarboxylase"/>
    <property type="match status" value="1"/>
</dbReference>
<evidence type="ECO:0000256" key="7">
    <source>
        <dbReference type="ARBA" id="ARBA00023239"/>
    </source>
</evidence>
<evidence type="ECO:0000256" key="6">
    <source>
        <dbReference type="ARBA" id="ARBA00023145"/>
    </source>
</evidence>
<evidence type="ECO:0000256" key="1">
    <source>
        <dbReference type="ARBA" id="ARBA00001928"/>
    </source>
</evidence>
<keyword evidence="11" id="KW-1185">Reference proteome</keyword>
<dbReference type="GO" id="GO:0004014">
    <property type="term" value="F:adenosylmethionine decarboxylase activity"/>
    <property type="evidence" value="ECO:0007669"/>
    <property type="project" value="InterPro"/>
</dbReference>
<sequence length="118" mass="13705">MTYTPGLHILAEFSSKKAEQLCSYQACKAIFNQLINQKNLEKVGEVYHNFPNGGFTAVICLTESHLSIHTWPEFKLANFDIFLSNYKKDNTQKVREIYEAVLHFFEGEEIQKTEIVRE</sequence>
<keyword evidence="6" id="KW-0865">Zymogen</keyword>
<dbReference type="AlphaFoldDB" id="A0A1I0U7F2"/>